<dbReference type="InterPro" id="IPR001128">
    <property type="entry name" value="Cyt_P450"/>
</dbReference>
<evidence type="ECO:0000256" key="1">
    <source>
        <dbReference type="ARBA" id="ARBA00010617"/>
    </source>
</evidence>
<comment type="caution">
    <text evidence="3">The sequence shown here is derived from an EMBL/GenBank/DDBJ whole genome shotgun (WGS) entry which is preliminary data.</text>
</comment>
<dbReference type="InterPro" id="IPR017972">
    <property type="entry name" value="Cyt_P450_CS"/>
</dbReference>
<dbReference type="AlphaFoldDB" id="A0A812JU91"/>
<dbReference type="Proteomes" id="UP000601435">
    <property type="component" value="Unassembled WGS sequence"/>
</dbReference>
<dbReference type="GO" id="GO:0016705">
    <property type="term" value="F:oxidoreductase activity, acting on paired donors, with incorporation or reduction of molecular oxygen"/>
    <property type="evidence" value="ECO:0007669"/>
    <property type="project" value="InterPro"/>
</dbReference>
<dbReference type="PANTHER" id="PTHR46696">
    <property type="entry name" value="P450, PUTATIVE (EUROFUNG)-RELATED"/>
    <property type="match status" value="1"/>
</dbReference>
<dbReference type="PROSITE" id="PS00086">
    <property type="entry name" value="CYTOCHROME_P450"/>
    <property type="match status" value="1"/>
</dbReference>
<keyword evidence="2" id="KW-0408">Iron</keyword>
<gene>
    <name evidence="3" type="primary">cyp144</name>
    <name evidence="3" type="ORF">SNEC2469_LOCUS2324</name>
</gene>
<dbReference type="SUPFAM" id="SSF48264">
    <property type="entry name" value="Cytochrome P450"/>
    <property type="match status" value="1"/>
</dbReference>
<proteinExistence type="inferred from homology"/>
<keyword evidence="2" id="KW-0479">Metal-binding</keyword>
<evidence type="ECO:0000256" key="2">
    <source>
        <dbReference type="RuleBase" id="RU000461"/>
    </source>
</evidence>
<reference evidence="3" key="1">
    <citation type="submission" date="2021-02" db="EMBL/GenBank/DDBJ databases">
        <authorList>
            <person name="Dougan E. K."/>
            <person name="Rhodes N."/>
            <person name="Thang M."/>
            <person name="Chan C."/>
        </authorList>
    </citation>
    <scope>NUCLEOTIDE SEQUENCE</scope>
</reference>
<dbReference type="GO" id="GO:0005506">
    <property type="term" value="F:iron ion binding"/>
    <property type="evidence" value="ECO:0007669"/>
    <property type="project" value="InterPro"/>
</dbReference>
<keyword evidence="2" id="KW-0503">Monooxygenase</keyword>
<dbReference type="Gene3D" id="1.10.630.10">
    <property type="entry name" value="Cytochrome P450"/>
    <property type="match status" value="1"/>
</dbReference>
<dbReference type="EMBL" id="CAJNJA010006654">
    <property type="protein sequence ID" value="CAE7213595.1"/>
    <property type="molecule type" value="Genomic_DNA"/>
</dbReference>
<dbReference type="Pfam" id="PF00067">
    <property type="entry name" value="p450"/>
    <property type="match status" value="1"/>
</dbReference>
<keyword evidence="4" id="KW-1185">Reference proteome</keyword>
<dbReference type="GO" id="GO:0004497">
    <property type="term" value="F:monooxygenase activity"/>
    <property type="evidence" value="ECO:0007669"/>
    <property type="project" value="UniProtKB-KW"/>
</dbReference>
<dbReference type="PANTHER" id="PTHR46696:SF1">
    <property type="entry name" value="CYTOCHROME P450 YJIB-RELATED"/>
    <property type="match status" value="1"/>
</dbReference>
<dbReference type="PRINTS" id="PR00359">
    <property type="entry name" value="BP450"/>
</dbReference>
<organism evidence="3 4">
    <name type="scientific">Symbiodinium necroappetens</name>
    <dbReference type="NCBI Taxonomy" id="1628268"/>
    <lineage>
        <taxon>Eukaryota</taxon>
        <taxon>Sar</taxon>
        <taxon>Alveolata</taxon>
        <taxon>Dinophyceae</taxon>
        <taxon>Suessiales</taxon>
        <taxon>Symbiodiniaceae</taxon>
        <taxon>Symbiodinium</taxon>
    </lineage>
</organism>
<dbReference type="OrthoDB" id="1470350at2759"/>
<protein>
    <submittedName>
        <fullName evidence="3">Cyp144 protein</fullName>
    </submittedName>
</protein>
<dbReference type="InterPro" id="IPR036396">
    <property type="entry name" value="Cyt_P450_sf"/>
</dbReference>
<name>A0A812JU91_9DINO</name>
<dbReference type="GO" id="GO:0020037">
    <property type="term" value="F:heme binding"/>
    <property type="evidence" value="ECO:0007669"/>
    <property type="project" value="InterPro"/>
</dbReference>
<accession>A0A812JU91</accession>
<keyword evidence="2" id="KW-0560">Oxidoreductase</keyword>
<evidence type="ECO:0000313" key="3">
    <source>
        <dbReference type="EMBL" id="CAE7213595.1"/>
    </source>
</evidence>
<evidence type="ECO:0000313" key="4">
    <source>
        <dbReference type="Proteomes" id="UP000601435"/>
    </source>
</evidence>
<keyword evidence="2" id="KW-0349">Heme</keyword>
<sequence length="416" mass="47128">MRLKSYLCLTHYVSLLLQVMNDHSCFSSNPFPDERLVALNTMSKADHSRVLRYVHKHYTQDEVQTIKDQVQKVIEAHTEDLSVGKADVVIWAKRIHMSSTLIRLGLDLANYGTEALDEIIALNDAMVALVAPLGGVGPKYETLSWHWWLWVLIGLIRSFLPVLSMAFQLGIPCTWRIIRPDATIFFPPKRPRMGLWWNPELLSLVPRYFLLLHALLVKGDDGLLKGLREGVESGDLALAESLTLMVQLMVNMTSANALCSLVFRLASEKEAFRQVSEDISGTADRFIQEVLRLDAPLQRNPRRYIKAGAKWTGGRMPFEGDQVLLFLGAANMDPAVYKDPQQFRLDRHEEPPPLTFGSGMHYCLGSSLVKLELRLALQHLCRHCQSIELNGDFERLADVDVGNWGFRRLNVRLVTA</sequence>
<dbReference type="InterPro" id="IPR002397">
    <property type="entry name" value="Cyt_P450_B"/>
</dbReference>
<comment type="similarity">
    <text evidence="1 2">Belongs to the cytochrome P450 family.</text>
</comment>